<evidence type="ECO:0000259" key="3">
    <source>
        <dbReference type="PROSITE" id="PS50977"/>
    </source>
</evidence>
<name>U4QYB6_9FIRM</name>
<dbReference type="Proteomes" id="UP000016860">
    <property type="component" value="Unassembled WGS sequence"/>
</dbReference>
<dbReference type="PROSITE" id="PS50977">
    <property type="entry name" value="HTH_TETR_2"/>
    <property type="match status" value="1"/>
</dbReference>
<dbReference type="EMBL" id="ATAY01000085">
    <property type="protein sequence ID" value="EPR09607.1"/>
    <property type="molecule type" value="Genomic_DNA"/>
</dbReference>
<evidence type="ECO:0000256" key="1">
    <source>
        <dbReference type="ARBA" id="ARBA00023125"/>
    </source>
</evidence>
<comment type="caution">
    <text evidence="4">The sequence shown here is derived from an EMBL/GenBank/DDBJ whole genome shotgun (WGS) entry which is preliminary data.</text>
</comment>
<dbReference type="GO" id="GO:0003677">
    <property type="term" value="F:DNA binding"/>
    <property type="evidence" value="ECO:0007669"/>
    <property type="project" value="UniProtKB-UniRule"/>
</dbReference>
<dbReference type="InterPro" id="IPR050624">
    <property type="entry name" value="HTH-type_Tx_Regulator"/>
</dbReference>
<dbReference type="Pfam" id="PF00440">
    <property type="entry name" value="TetR_N"/>
    <property type="match status" value="1"/>
</dbReference>
<keyword evidence="1 2" id="KW-0238">DNA-binding</keyword>
<organism evidence="4 5">
    <name type="scientific">Ruminiclostridium papyrosolvens C7</name>
    <dbReference type="NCBI Taxonomy" id="1330534"/>
    <lineage>
        <taxon>Bacteria</taxon>
        <taxon>Bacillati</taxon>
        <taxon>Bacillota</taxon>
        <taxon>Clostridia</taxon>
        <taxon>Eubacteriales</taxon>
        <taxon>Oscillospiraceae</taxon>
        <taxon>Ruminiclostridium</taxon>
    </lineage>
</organism>
<feature type="domain" description="HTH tetR-type" evidence="3">
    <location>
        <begin position="11"/>
        <end position="71"/>
    </location>
</feature>
<evidence type="ECO:0000313" key="4">
    <source>
        <dbReference type="EMBL" id="EPR09607.1"/>
    </source>
</evidence>
<dbReference type="PATRIC" id="fig|1330534.3.peg.3097"/>
<protein>
    <submittedName>
        <fullName evidence="4">TetR family transcriptional regulator</fullName>
    </submittedName>
</protein>
<accession>U4QYB6</accession>
<dbReference type="SUPFAM" id="SSF46689">
    <property type="entry name" value="Homeodomain-like"/>
    <property type="match status" value="1"/>
</dbReference>
<dbReference type="RefSeq" id="WP_020816558.1">
    <property type="nucleotide sequence ID" value="NZ_ATAY01000085.1"/>
</dbReference>
<dbReference type="PANTHER" id="PTHR43479:SF11">
    <property type="entry name" value="ACREF_ENVCD OPERON REPRESSOR-RELATED"/>
    <property type="match status" value="1"/>
</dbReference>
<dbReference type="InterPro" id="IPR001647">
    <property type="entry name" value="HTH_TetR"/>
</dbReference>
<sequence>MKENKRQLQKNTTRKKIIESAVKQFAINGLTTTRTSDVAGEAGVSHGTIFAHFHTQEELLTAVIEDVGERINTRLHEVAGGQKGFNLALKAHIEVLTEFEPFYTRLVIENRLLPKEARDTFLMLQSTVSFHLSQAIQKEVEAGSMKKLPEDMVFNGWIGLVHYYIANSDLFAPESSVLKTCGEKMIHFYLNMVNYNK</sequence>
<dbReference type="Gene3D" id="1.10.357.10">
    <property type="entry name" value="Tetracycline Repressor, domain 2"/>
    <property type="match status" value="1"/>
</dbReference>
<evidence type="ECO:0000313" key="5">
    <source>
        <dbReference type="Proteomes" id="UP000016860"/>
    </source>
</evidence>
<dbReference type="InterPro" id="IPR009057">
    <property type="entry name" value="Homeodomain-like_sf"/>
</dbReference>
<dbReference type="OrthoDB" id="9780824at2"/>
<dbReference type="PRINTS" id="PR00455">
    <property type="entry name" value="HTHTETR"/>
</dbReference>
<dbReference type="AlphaFoldDB" id="U4QYB6"/>
<feature type="DNA-binding region" description="H-T-H motif" evidence="2">
    <location>
        <begin position="34"/>
        <end position="53"/>
    </location>
</feature>
<gene>
    <name evidence="4" type="ORF">L323_15645</name>
</gene>
<reference evidence="4 5" key="1">
    <citation type="journal article" date="2013" name="Genome Announc.">
        <title>Draft Genome Sequence of the Cellulolytic Bacterium Clostridium papyrosolvens C7 (ATCC 700395).</title>
        <authorList>
            <person name="Zepeda V."/>
            <person name="Dassa B."/>
            <person name="Borovok I."/>
            <person name="Lamed R."/>
            <person name="Bayer E.A."/>
            <person name="Cate J.H."/>
        </authorList>
    </citation>
    <scope>NUCLEOTIDE SEQUENCE [LARGE SCALE GENOMIC DNA]</scope>
    <source>
        <strain evidence="4 5">C7</strain>
    </source>
</reference>
<proteinExistence type="predicted"/>
<evidence type="ECO:0000256" key="2">
    <source>
        <dbReference type="PROSITE-ProRule" id="PRU00335"/>
    </source>
</evidence>
<dbReference type="STRING" id="1330534.L323_15645"/>
<dbReference type="PANTHER" id="PTHR43479">
    <property type="entry name" value="ACREF/ENVCD OPERON REPRESSOR-RELATED"/>
    <property type="match status" value="1"/>
</dbReference>